<feature type="compositionally biased region" description="Low complexity" evidence="1">
    <location>
        <begin position="134"/>
        <end position="145"/>
    </location>
</feature>
<evidence type="ECO:0000313" key="4">
    <source>
        <dbReference type="Proteomes" id="UP001278766"/>
    </source>
</evidence>
<evidence type="ECO:0000313" key="3">
    <source>
        <dbReference type="EMBL" id="KAK3298506.1"/>
    </source>
</evidence>
<gene>
    <name evidence="3" type="ORF">B0H64DRAFT_453814</name>
</gene>
<evidence type="ECO:0008006" key="5">
    <source>
        <dbReference type="Google" id="ProtNLM"/>
    </source>
</evidence>
<feature type="compositionally biased region" description="Basic and acidic residues" evidence="1">
    <location>
        <begin position="178"/>
        <end position="187"/>
    </location>
</feature>
<dbReference type="PANTHER" id="PTHR37544:SF1">
    <property type="entry name" value="PHOSPHORIBOSYLAMINOIMIDAZOLE-SUCCINOCARBOXAMIDE SYNTHASE"/>
    <property type="match status" value="1"/>
</dbReference>
<dbReference type="Proteomes" id="UP001278766">
    <property type="component" value="Unassembled WGS sequence"/>
</dbReference>
<organism evidence="3 4">
    <name type="scientific">Chaetomium fimeti</name>
    <dbReference type="NCBI Taxonomy" id="1854472"/>
    <lineage>
        <taxon>Eukaryota</taxon>
        <taxon>Fungi</taxon>
        <taxon>Dikarya</taxon>
        <taxon>Ascomycota</taxon>
        <taxon>Pezizomycotina</taxon>
        <taxon>Sordariomycetes</taxon>
        <taxon>Sordariomycetidae</taxon>
        <taxon>Sordariales</taxon>
        <taxon>Chaetomiaceae</taxon>
        <taxon>Chaetomium</taxon>
    </lineage>
</organism>
<dbReference type="EMBL" id="JAUEPN010000002">
    <property type="protein sequence ID" value="KAK3298506.1"/>
    <property type="molecule type" value="Genomic_DNA"/>
</dbReference>
<feature type="transmembrane region" description="Helical" evidence="2">
    <location>
        <begin position="395"/>
        <end position="417"/>
    </location>
</feature>
<evidence type="ECO:0000256" key="1">
    <source>
        <dbReference type="SAM" id="MobiDB-lite"/>
    </source>
</evidence>
<dbReference type="PANTHER" id="PTHR37544">
    <property type="entry name" value="SPRAY-RELATED"/>
    <property type="match status" value="1"/>
</dbReference>
<feature type="region of interest" description="Disordered" evidence="1">
    <location>
        <begin position="495"/>
        <end position="539"/>
    </location>
</feature>
<keyword evidence="2" id="KW-0472">Membrane</keyword>
<dbReference type="RefSeq" id="XP_062662020.1">
    <property type="nucleotide sequence ID" value="XM_062807249.1"/>
</dbReference>
<reference evidence="3" key="2">
    <citation type="submission" date="2023-06" db="EMBL/GenBank/DDBJ databases">
        <authorList>
            <consortium name="Lawrence Berkeley National Laboratory"/>
            <person name="Haridas S."/>
            <person name="Hensen N."/>
            <person name="Bonometti L."/>
            <person name="Westerberg I."/>
            <person name="Brannstrom I.O."/>
            <person name="Guillou S."/>
            <person name="Cros-Aarteil S."/>
            <person name="Calhoun S."/>
            <person name="Kuo A."/>
            <person name="Mondo S."/>
            <person name="Pangilinan J."/>
            <person name="Riley R."/>
            <person name="Labutti K."/>
            <person name="Andreopoulos B."/>
            <person name="Lipzen A."/>
            <person name="Chen C."/>
            <person name="Yanf M."/>
            <person name="Daum C."/>
            <person name="Ng V."/>
            <person name="Clum A."/>
            <person name="Steindorff A."/>
            <person name="Ohm R."/>
            <person name="Martin F."/>
            <person name="Silar P."/>
            <person name="Natvig D."/>
            <person name="Lalanne C."/>
            <person name="Gautier V."/>
            <person name="Ament-Velasquez S.L."/>
            <person name="Kruys A."/>
            <person name="Hutchinson M.I."/>
            <person name="Powell A.J."/>
            <person name="Barry K."/>
            <person name="Miller A.N."/>
            <person name="Grigoriev I.V."/>
            <person name="Debuchy R."/>
            <person name="Gladieux P."/>
            <person name="Thoren M.H."/>
            <person name="Johannesson H."/>
        </authorList>
    </citation>
    <scope>NUCLEOTIDE SEQUENCE</scope>
    <source>
        <strain evidence="3">CBS 168.71</strain>
    </source>
</reference>
<protein>
    <recommendedName>
        <fullName evidence="5">Phosphoribosylaminoimidazole-succinocarboxamide synthase</fullName>
    </recommendedName>
</protein>
<feature type="compositionally biased region" description="Low complexity" evidence="1">
    <location>
        <begin position="1"/>
        <end position="23"/>
    </location>
</feature>
<comment type="caution">
    <text evidence="3">The sequence shown here is derived from an EMBL/GenBank/DDBJ whole genome shotgun (WGS) entry which is preliminary data.</text>
</comment>
<keyword evidence="4" id="KW-1185">Reference proteome</keyword>
<dbReference type="InterPro" id="IPR021840">
    <property type="entry name" value="DUF3433"/>
</dbReference>
<feature type="transmembrane region" description="Helical" evidence="2">
    <location>
        <begin position="357"/>
        <end position="383"/>
    </location>
</feature>
<feature type="compositionally biased region" description="Basic and acidic residues" evidence="1">
    <location>
        <begin position="510"/>
        <end position="528"/>
    </location>
</feature>
<sequence>MWSSPHTQTQQTAHQSAHQTAAPYTPSPPSPSESGLQGQNGVFGPPTIARSYGRPVVVEGPYRRVPSQPPLPAYQPPAWETTMNPPMATDFRDELARIEGVITPGVDNTPFIQYAIEALHRDRDRDTGYSVDPSGSGSSSSGLLLAPGHRPESYQPRPADQQPPRPSSLPSRPAAAHPHAEDTRTEAPPHQLPRPFIPGPRESAHSLAESLLKKGPRPAQPHEWRPVEMDELLAGTADVPPLTFRPWPLRAPALFVFMALCVLMIGALILSAVYSHLHQGLLEWATIHGGRYFLFRVLPQLIAACMLLYAQFLITTIFRMLPFVKLASEAQEEREGALFQEMYPSFLRPRLVGPWNVWVPILVTWLMSFTIPLQSSLFTAVLVDQSWKWATVQGVAWTLVALYLALLASTIIVWRYWANLENTGLIWDPRSLADIAALVSETNTADDYLGTQLARGRDGIRFALRHRAADRLCYWTWKDGRHGVWHTLGSAMDEANPLLPTDPTGGQRMQRHDEKQPYRDGDGDHADADADLEASPTNNTNAHRKYLPFALRTSPLLLATLTAGGVLPWASLTSNNTPNGAPAEPSLLADYAACGPGQVTLRALRNGHWRVAAVSLVATLSVLIPVLAGASFMALTTRAGDVRMFANMPAFGVMLGLLLLYVAALAALLPARGGLRMPHGVTCLGEVLGYLVGVEMREEAALKRCVSRREMAGRMGVGRGLPAAMQTRWVFGFGEGVVGSGAGAGAGGVVDGELGVRRVRRFTEKRKVRKSQIRRPFV</sequence>
<dbReference type="Pfam" id="PF11915">
    <property type="entry name" value="DUF3433"/>
    <property type="match status" value="1"/>
</dbReference>
<name>A0AAE0HMR7_9PEZI</name>
<feature type="compositionally biased region" description="Low complexity" evidence="1">
    <location>
        <begin position="168"/>
        <end position="177"/>
    </location>
</feature>
<proteinExistence type="predicted"/>
<feature type="transmembrane region" description="Helical" evidence="2">
    <location>
        <begin position="254"/>
        <end position="277"/>
    </location>
</feature>
<keyword evidence="2" id="KW-0812">Transmembrane</keyword>
<feature type="transmembrane region" description="Helical" evidence="2">
    <location>
        <begin position="297"/>
        <end position="318"/>
    </location>
</feature>
<evidence type="ECO:0000256" key="2">
    <source>
        <dbReference type="SAM" id="Phobius"/>
    </source>
</evidence>
<feature type="region of interest" description="Disordered" evidence="1">
    <location>
        <begin position="125"/>
        <end position="200"/>
    </location>
</feature>
<feature type="transmembrane region" description="Helical" evidence="2">
    <location>
        <begin position="648"/>
        <end position="669"/>
    </location>
</feature>
<feature type="transmembrane region" description="Helical" evidence="2">
    <location>
        <begin position="611"/>
        <end position="636"/>
    </location>
</feature>
<reference evidence="3" key="1">
    <citation type="journal article" date="2023" name="Mol. Phylogenet. Evol.">
        <title>Genome-scale phylogeny and comparative genomics of the fungal order Sordariales.</title>
        <authorList>
            <person name="Hensen N."/>
            <person name="Bonometti L."/>
            <person name="Westerberg I."/>
            <person name="Brannstrom I.O."/>
            <person name="Guillou S."/>
            <person name="Cros-Aarteil S."/>
            <person name="Calhoun S."/>
            <person name="Haridas S."/>
            <person name="Kuo A."/>
            <person name="Mondo S."/>
            <person name="Pangilinan J."/>
            <person name="Riley R."/>
            <person name="LaButti K."/>
            <person name="Andreopoulos B."/>
            <person name="Lipzen A."/>
            <person name="Chen C."/>
            <person name="Yan M."/>
            <person name="Daum C."/>
            <person name="Ng V."/>
            <person name="Clum A."/>
            <person name="Steindorff A."/>
            <person name="Ohm R.A."/>
            <person name="Martin F."/>
            <person name="Silar P."/>
            <person name="Natvig D.O."/>
            <person name="Lalanne C."/>
            <person name="Gautier V."/>
            <person name="Ament-Velasquez S.L."/>
            <person name="Kruys A."/>
            <person name="Hutchinson M.I."/>
            <person name="Powell A.J."/>
            <person name="Barry K."/>
            <person name="Miller A.N."/>
            <person name="Grigoriev I.V."/>
            <person name="Debuchy R."/>
            <person name="Gladieux P."/>
            <person name="Hiltunen Thoren M."/>
            <person name="Johannesson H."/>
        </authorList>
    </citation>
    <scope>NUCLEOTIDE SEQUENCE</scope>
    <source>
        <strain evidence="3">CBS 168.71</strain>
    </source>
</reference>
<dbReference type="AlphaFoldDB" id="A0AAE0HMR7"/>
<accession>A0AAE0HMR7</accession>
<dbReference type="GeneID" id="87844197"/>
<feature type="region of interest" description="Disordered" evidence="1">
    <location>
        <begin position="1"/>
        <end position="84"/>
    </location>
</feature>
<keyword evidence="2" id="KW-1133">Transmembrane helix</keyword>